<dbReference type="InterPro" id="IPR051164">
    <property type="entry name" value="NmrA-like_oxidored"/>
</dbReference>
<feature type="region of interest" description="Disordered" evidence="3">
    <location>
        <begin position="586"/>
        <end position="610"/>
    </location>
</feature>
<dbReference type="EMBL" id="JPOX01000034">
    <property type="protein sequence ID" value="KFX43648.1"/>
    <property type="molecule type" value="Genomic_DNA"/>
</dbReference>
<organism evidence="5">
    <name type="scientific">Talaromyces marneffei PM1</name>
    <dbReference type="NCBI Taxonomy" id="1077442"/>
    <lineage>
        <taxon>Eukaryota</taxon>
        <taxon>Fungi</taxon>
        <taxon>Dikarya</taxon>
        <taxon>Ascomycota</taxon>
        <taxon>Pezizomycotina</taxon>
        <taxon>Eurotiomycetes</taxon>
        <taxon>Eurotiomycetidae</taxon>
        <taxon>Eurotiales</taxon>
        <taxon>Trichocomaceae</taxon>
        <taxon>Talaromyces</taxon>
        <taxon>Talaromyces sect. Talaromyces</taxon>
    </lineage>
</organism>
<feature type="compositionally biased region" description="Basic and acidic residues" evidence="3">
    <location>
        <begin position="586"/>
        <end position="596"/>
    </location>
</feature>
<dbReference type="PANTHER" id="PTHR42748:SF31">
    <property type="entry name" value="NMRA-LIKE DOMAIN-CONTAINING PROTEIN-RELATED"/>
    <property type="match status" value="1"/>
</dbReference>
<feature type="domain" description="N-acetyltransferase" evidence="4">
    <location>
        <begin position="296"/>
        <end position="512"/>
    </location>
</feature>
<protein>
    <submittedName>
        <fullName evidence="5">NmrA-like family domain-containing protein 1</fullName>
    </submittedName>
</protein>
<gene>
    <name evidence="6" type="ORF">GQ26_0340970</name>
    <name evidence="5" type="ORF">GQ26_0400580</name>
</gene>
<dbReference type="CDD" id="cd04301">
    <property type="entry name" value="NAT_SF"/>
    <property type="match status" value="1"/>
</dbReference>
<reference evidence="5" key="1">
    <citation type="journal article" date="2014" name="PLoS Genet.">
        <title>Signature Gene Expression Reveals Novel Clues to the Molecular Mechanisms of Dimorphic Transition in Penicillium marneffei.</title>
        <authorList>
            <person name="Yang E."/>
            <person name="Wang G."/>
            <person name="Cai J."/>
            <person name="Woo P.C."/>
            <person name="Lau S.K."/>
            <person name="Yuen K.-Y."/>
            <person name="Chow W.-N."/>
            <person name="Lin X."/>
        </authorList>
    </citation>
    <scope>NUCLEOTIDE SEQUENCE [LARGE SCALE GENOMIC DNA]</scope>
    <source>
        <strain evidence="5">PM1</strain>
    </source>
</reference>
<dbReference type="SUPFAM" id="SSF55729">
    <property type="entry name" value="Acyl-CoA N-acyltransferases (Nat)"/>
    <property type="match status" value="1"/>
</dbReference>
<dbReference type="Gene3D" id="3.40.50.720">
    <property type="entry name" value="NAD(P)-binding Rossmann-like Domain"/>
    <property type="match status" value="1"/>
</dbReference>
<dbReference type="EMBL" id="JPOX01000040">
    <property type="protein sequence ID" value="KFX42883.1"/>
    <property type="molecule type" value="Genomic_DNA"/>
</dbReference>
<dbReference type="Pfam" id="PF05368">
    <property type="entry name" value="NmrA"/>
    <property type="match status" value="1"/>
</dbReference>
<proteinExistence type="inferred from homology"/>
<evidence type="ECO:0000313" key="5">
    <source>
        <dbReference type="EMBL" id="KFX42883.1"/>
    </source>
</evidence>
<sequence length="744" mass="82285">MSKIITVFGATGNQGGSVIRSLLADPVLAKEYKIRGITRDVTKEAAKKLSSQGVEMITADMSSPSSLDEALKGSHTVFLVTNFWETMSKDTEVAQGKAVADACKNTGVKHLIFSSLRSISEVTSGKLPNVSHFEGKAEIEQYIRNSGIPATFVLAGLFMQGLSGSMIKKRDDVYMLALPIDPETAKIPVFDVEEDTGKFVKAVVKNYPNIIGKRILIATDYVSPRQLTDEISQTLGVKAAAIQIPEETFKSFLPPPVAQELLENMLVMDREGYFGVVFESTTLNLALVTLDTMENINIRRATVEDAASISQIQYQALEKFHGFYSGFLATHPRYILPITTKTAINNPENIFLVAADPATDEVVGFVRYAVVPEKKPEEAKKEEEKDAKSQLDRTQPEFANLFAPKEHVKELWEEFSKRDDEMDACYEGVAKGQRHYYIKHLMINPAHQRRGIGAKLLSAVLAKSDAEKLPTFLTSSAEAHPLYMKLGFVDFGPDFRIDNEGWARRIMELDEELGVDENRRLRDKCLGLFEVENCMAIFPVQSLVAPAQRPTSTQRTNLFNSQSPSSIRTMASDSDYMAFLDKANKQRDAGRDEARTKASTQPSKQIQTETVDGGVKVPEQLKKVDAFYVSETDEPFEPVALSWKGASSGKWPGTDEFASLITSGSKPDIEILSEKSFDPRSQYSSEIQAVRAAVAASDSKVNESDVKVKVYRVEVGNSRVEYWIIALDGAEGKIVGLMAKAIES</sequence>
<dbReference type="HOGENOM" id="CLU_373463_0_0_1"/>
<evidence type="ECO:0000259" key="4">
    <source>
        <dbReference type="PROSITE" id="PS51186"/>
    </source>
</evidence>
<dbReference type="SUPFAM" id="SSF51735">
    <property type="entry name" value="NAD(P)-binding Rossmann-fold domains"/>
    <property type="match status" value="1"/>
</dbReference>
<dbReference type="InterPro" id="IPR000182">
    <property type="entry name" value="GNAT_dom"/>
</dbReference>
<dbReference type="CDD" id="cd05251">
    <property type="entry name" value="NmrA_like_SDR_a"/>
    <property type="match status" value="1"/>
</dbReference>
<dbReference type="eggNOG" id="ENOG502QQEA">
    <property type="taxonomic scope" value="Eukaryota"/>
</dbReference>
<feature type="compositionally biased region" description="Polar residues" evidence="3">
    <location>
        <begin position="597"/>
        <end position="610"/>
    </location>
</feature>
<dbReference type="Pfam" id="PF13673">
    <property type="entry name" value="Acetyltransf_10"/>
    <property type="match status" value="1"/>
</dbReference>
<dbReference type="Gene3D" id="3.40.630.30">
    <property type="match status" value="1"/>
</dbReference>
<evidence type="ECO:0000313" key="6">
    <source>
        <dbReference type="EMBL" id="KFX43648.1"/>
    </source>
</evidence>
<dbReference type="AlphaFoldDB" id="A0A093XCD9"/>
<dbReference type="Gene3D" id="3.90.25.10">
    <property type="entry name" value="UDP-galactose 4-epimerase, domain 1"/>
    <property type="match status" value="1"/>
</dbReference>
<dbReference type="GO" id="GO:0005634">
    <property type="term" value="C:nucleus"/>
    <property type="evidence" value="ECO:0007669"/>
    <property type="project" value="TreeGrafter"/>
</dbReference>
<dbReference type="PANTHER" id="PTHR42748">
    <property type="entry name" value="NITROGEN METABOLITE REPRESSION PROTEIN NMRA FAMILY MEMBER"/>
    <property type="match status" value="1"/>
</dbReference>
<dbReference type="Pfam" id="PF23151">
    <property type="entry name" value="NuiA_2"/>
    <property type="match status" value="1"/>
</dbReference>
<dbReference type="InterPro" id="IPR036291">
    <property type="entry name" value="NAD(P)-bd_dom_sf"/>
</dbReference>
<accession>A0A093XCD9</accession>
<comment type="caution">
    <text evidence="5">The sequence shown here is derived from an EMBL/GenBank/DDBJ whole genome shotgun (WGS) entry which is preliminary data.</text>
</comment>
<keyword evidence="2" id="KW-0521">NADP</keyword>
<evidence type="ECO:0000256" key="1">
    <source>
        <dbReference type="ARBA" id="ARBA00006328"/>
    </source>
</evidence>
<dbReference type="InterPro" id="IPR016181">
    <property type="entry name" value="Acyl_CoA_acyltransferase"/>
</dbReference>
<dbReference type="GO" id="GO:0016747">
    <property type="term" value="F:acyltransferase activity, transferring groups other than amino-acyl groups"/>
    <property type="evidence" value="ECO:0007669"/>
    <property type="project" value="InterPro"/>
</dbReference>
<comment type="similarity">
    <text evidence="1">Belongs to the NmrA-type oxidoreductase family.</text>
</comment>
<dbReference type="InterPro" id="IPR056539">
    <property type="entry name" value="NuiA-like"/>
</dbReference>
<evidence type="ECO:0000256" key="3">
    <source>
        <dbReference type="SAM" id="MobiDB-lite"/>
    </source>
</evidence>
<dbReference type="InterPro" id="IPR008030">
    <property type="entry name" value="NmrA-like"/>
</dbReference>
<name>A0A093XCD9_TALMA</name>
<dbReference type="PROSITE" id="PS51186">
    <property type="entry name" value="GNAT"/>
    <property type="match status" value="1"/>
</dbReference>
<evidence type="ECO:0000256" key="2">
    <source>
        <dbReference type="ARBA" id="ARBA00022857"/>
    </source>
</evidence>